<organism evidence="4">
    <name type="scientific">uncultured bacterium Contig13</name>
    <dbReference type="NCBI Taxonomy" id="1393410"/>
    <lineage>
        <taxon>Bacteria</taxon>
        <taxon>environmental samples</taxon>
    </lineage>
</organism>
<dbReference type="PANTHER" id="PTHR42715">
    <property type="entry name" value="BETA-GLUCOSIDASE"/>
    <property type="match status" value="1"/>
</dbReference>
<dbReference type="InterPro" id="IPR013783">
    <property type="entry name" value="Ig-like_fold"/>
</dbReference>
<dbReference type="InterPro" id="IPR026891">
    <property type="entry name" value="Fn3-like"/>
</dbReference>
<evidence type="ECO:0000256" key="2">
    <source>
        <dbReference type="ARBA" id="ARBA00022801"/>
    </source>
</evidence>
<dbReference type="SUPFAM" id="SSF52279">
    <property type="entry name" value="Beta-D-glucan exohydrolase, C-terminal domain"/>
    <property type="match status" value="1"/>
</dbReference>
<dbReference type="Pfam" id="PF01915">
    <property type="entry name" value="Glyco_hydro_3_C"/>
    <property type="match status" value="1"/>
</dbReference>
<dbReference type="SUPFAM" id="SSF51445">
    <property type="entry name" value="(Trans)glycosidases"/>
    <property type="match status" value="1"/>
</dbReference>
<dbReference type="Gene3D" id="2.60.40.10">
    <property type="entry name" value="Immunoglobulins"/>
    <property type="match status" value="1"/>
</dbReference>
<dbReference type="InterPro" id="IPR001764">
    <property type="entry name" value="Glyco_hydro_3_N"/>
</dbReference>
<protein>
    <submittedName>
        <fullName evidence="4">Beta-glucosidase</fullName>
    </submittedName>
</protein>
<dbReference type="PANTHER" id="PTHR42715:SF10">
    <property type="entry name" value="BETA-GLUCOSIDASE"/>
    <property type="match status" value="1"/>
</dbReference>
<reference evidence="4" key="1">
    <citation type="journal article" date="2013" name="PLoS ONE">
        <title>Metagenomic insights into the carbohydrate-active enzymes carried by the microorganisms adhering to solid digesta in the rumen of cows.</title>
        <authorList>
            <person name="Wang L."/>
            <person name="Hatem A."/>
            <person name="Catalyurek U.V."/>
            <person name="Morrison M."/>
            <person name="Yu Z."/>
        </authorList>
    </citation>
    <scope>NUCLEOTIDE SEQUENCE</scope>
</reference>
<evidence type="ECO:0000259" key="3">
    <source>
        <dbReference type="SMART" id="SM01217"/>
    </source>
</evidence>
<dbReference type="InterPro" id="IPR002772">
    <property type="entry name" value="Glyco_hydro_3_C"/>
</dbReference>
<dbReference type="SMART" id="SM01217">
    <property type="entry name" value="Fn3_like"/>
    <property type="match status" value="1"/>
</dbReference>
<dbReference type="Pfam" id="PF00933">
    <property type="entry name" value="Glyco_hydro_3"/>
    <property type="match status" value="1"/>
</dbReference>
<comment type="similarity">
    <text evidence="1">Belongs to the glycosyl hydrolase 3 family.</text>
</comment>
<dbReference type="EMBL" id="KC246801">
    <property type="protein sequence ID" value="AHF24668.1"/>
    <property type="molecule type" value="Genomic_DNA"/>
</dbReference>
<feature type="domain" description="Fibronectin type III-like" evidence="3">
    <location>
        <begin position="345"/>
        <end position="416"/>
    </location>
</feature>
<dbReference type="Gene3D" id="3.40.50.1700">
    <property type="entry name" value="Glycoside hydrolase family 3 C-terminal domain"/>
    <property type="match status" value="1"/>
</dbReference>
<dbReference type="AlphaFoldDB" id="W0FIN0"/>
<name>W0FIN0_9BACT</name>
<evidence type="ECO:0000256" key="1">
    <source>
        <dbReference type="ARBA" id="ARBA00005336"/>
    </source>
</evidence>
<sequence length="877" mass="94995">MDRSKEENRMAIIYASKEPGVSPREKANGQRARALAPQGMVLLENNGALPLAGKPGKIALYGNGARRTIKGGTGSGDVNSRETVNIEQGLEDAGFEIVTKDWIDRDCRRFDEAQAAYFGKIRQSISEKGMSAIMELFDSPFIPPAIIPVEDADLRTDETDTAIFVISRNSGEGKDRNDLPGEYRLFAEELDGIRKVAAAYRTTVVVLNVGAVIDMKELLAVEGVDAILNMSQAGNYSGYALADAITGRQAPSGHLTSTWAVSYADYPSAATFSHCNGDTDDEYYTEGIYVGYRYFDTFNVTPQYPFGYGLTYTTFRVECAGCSADEKEVLVRVRVTNTGALPGRQVVQVYYSAPAGSLEKPYQELAGYAKTGELAPGETEELTIRYATADMASYSPSKAAWILEPGTYYVRMGVHSRDTKVVLALTLDAEAVTERVRNLLPLDCGLDLLSPKGVKPWSYDGEEAEKAAAPAVSLSAAKFTARTAVYAGPAAEIPKTEKAGKITLDDVKSGKASLDDLVSQLTPFEMATLCVGTARGSMLESSGPQIGASSAACPGAAGDTTSLLLEDRKVRNLILPDGPAGLRLTPHFRVDREGNIYNVGSPFPGFDLLTEGRPKPVIPEDAEDYYQYTTAIPIATLLAQTWDDSAVEEAGNIVGGEMEEFGSDLWLAPGMNIHRNPLCGRNFEYYSEDPLITGRCAAADTRGVQKHRSAGTTIKHFAFNNQEDNRSHVNSHVDERAIREIYLKGFGICIREAHPFSIMTSYNLINGEHTANSYDLITAFARDECGFDGIVMTDWGTTGSGSVLHDGSSPRYKYGDSFASGCVKAGNDLTMPGSDNDVNDILNALGKRQGEVPYPLSIGELQAAAKRILSLIMRMER</sequence>
<dbReference type="GO" id="GO:0004553">
    <property type="term" value="F:hydrolase activity, hydrolyzing O-glycosyl compounds"/>
    <property type="evidence" value="ECO:0007669"/>
    <property type="project" value="InterPro"/>
</dbReference>
<dbReference type="GO" id="GO:0005975">
    <property type="term" value="P:carbohydrate metabolic process"/>
    <property type="evidence" value="ECO:0007669"/>
    <property type="project" value="InterPro"/>
</dbReference>
<dbReference type="InterPro" id="IPR036962">
    <property type="entry name" value="Glyco_hydro_3_N_sf"/>
</dbReference>
<dbReference type="InterPro" id="IPR017853">
    <property type="entry name" value="GH"/>
</dbReference>
<accession>W0FIN0</accession>
<dbReference type="Gene3D" id="3.20.20.300">
    <property type="entry name" value="Glycoside hydrolase, family 3, N-terminal domain"/>
    <property type="match status" value="1"/>
</dbReference>
<proteinExistence type="inferred from homology"/>
<dbReference type="Pfam" id="PF14310">
    <property type="entry name" value="Fn3-like"/>
    <property type="match status" value="1"/>
</dbReference>
<dbReference type="InterPro" id="IPR050288">
    <property type="entry name" value="Cellulose_deg_GH3"/>
</dbReference>
<evidence type="ECO:0000313" key="4">
    <source>
        <dbReference type="EMBL" id="AHF24668.1"/>
    </source>
</evidence>
<keyword evidence="2" id="KW-0378">Hydrolase</keyword>
<dbReference type="InterPro" id="IPR036881">
    <property type="entry name" value="Glyco_hydro_3_C_sf"/>
</dbReference>